<dbReference type="InterPro" id="IPR038980">
    <property type="entry name" value="ATM_plant"/>
</dbReference>
<sequence length="846" mass="95408">VFYSKDPKDPEWHVVLEVPSKVYFEDRTCLLRTESVVTDVDEGPGSSELVMDDELIFNEDDNIEVPVRRKIVFKTHLSFGELELSGKATVIRRTSVHWHLNISVHWHLNILETLHKKLLQGEIIHSEKDMEYTVKHFNNWRCEPEIVSAVWMLVSMCGSNDGSKIRGVVSEFISRVGIGDPHCVVFHLPEEASQTPLLQPLGLGDDPEVSLNNTGILDELLVTLVRLLKKYLLDESVNIIDMTSRALQGILSTERGQKSLVSFDSYERSLIAIHSKGVNMELVEKLLSHSDKRSDVAVDATALQNSSLWTTHGKTYEMWICPITYSLIGYSDDIILRLCQDIVLLKAEVAELLFSTVLSNLARRRDLNIDLCGLISVQVEENIFTETNELIKSIQVMLNAMNELRLCHVMERATALSTSLKRDSSKFDKPSSSNSRSRSASKKSVNHAASSSTVLVSTSTWEKVYWLSIDYLRVAKSAIHCGSYFTSVMYVEYWCEEQFNGLTLGNPDFSPLETLQSHIEILISAVTQINEPDSLYGIIQSSKLTSQIVTYEHEGNWSKAFEYYDLQVRSEHGVQMDGCGESLVHEQSQGSRHISFSNSIDEMRHKKSYKGLVRSLQQTGCTHVLDMYCQGLISQKGQFQQDSEFTELQYEAAWRAGNWDFSSLSGEVECQPARGHIKNTHFNENLHRKEAILQISSRGKRKRRFFKFLQEGESIIIANVGDSRAVLATTSEDGRLVPVQLTVDFKPNLPSFVLVTEEAERIVQCKGQVFCLQDEPGVHRVWLPDGETPGLAMSRAFGDFCGKDYGLISVPEATERNISSKDQFVVLATDGVCIELSNYPTALFTM</sequence>
<feature type="non-terminal residue" evidence="3">
    <location>
        <position position="1"/>
    </location>
</feature>
<dbReference type="CDD" id="cd00143">
    <property type="entry name" value="PP2Cc"/>
    <property type="match status" value="1"/>
</dbReference>
<comment type="caution">
    <text evidence="3">The sequence shown here is derived from an EMBL/GenBank/DDBJ whole genome shotgun (WGS) entry which is preliminary data.</text>
</comment>
<dbReference type="GO" id="GO:0006974">
    <property type="term" value="P:DNA damage response"/>
    <property type="evidence" value="ECO:0007669"/>
    <property type="project" value="InterPro"/>
</dbReference>
<dbReference type="PROSITE" id="PS51746">
    <property type="entry name" value="PPM_2"/>
    <property type="match status" value="1"/>
</dbReference>
<dbReference type="Proteomes" id="UP000554482">
    <property type="component" value="Unassembled WGS sequence"/>
</dbReference>
<feature type="domain" description="PPM-type phosphatase" evidence="2">
    <location>
        <begin position="642"/>
        <end position="846"/>
    </location>
</feature>
<organism evidence="3 4">
    <name type="scientific">Thalictrum thalictroides</name>
    <name type="common">Rue-anemone</name>
    <name type="synonym">Anemone thalictroides</name>
    <dbReference type="NCBI Taxonomy" id="46969"/>
    <lineage>
        <taxon>Eukaryota</taxon>
        <taxon>Viridiplantae</taxon>
        <taxon>Streptophyta</taxon>
        <taxon>Embryophyta</taxon>
        <taxon>Tracheophyta</taxon>
        <taxon>Spermatophyta</taxon>
        <taxon>Magnoliopsida</taxon>
        <taxon>Ranunculales</taxon>
        <taxon>Ranunculaceae</taxon>
        <taxon>Thalictroideae</taxon>
        <taxon>Thalictrum</taxon>
    </lineage>
</organism>
<dbReference type="PANTHER" id="PTHR37079">
    <property type="entry name" value="SERINE/THREONINE-PROTEIN KINASE ATM"/>
    <property type="match status" value="1"/>
</dbReference>
<dbReference type="SUPFAM" id="SSF81606">
    <property type="entry name" value="PP2C-like"/>
    <property type="match status" value="1"/>
</dbReference>
<keyword evidence="4" id="KW-1185">Reference proteome</keyword>
<dbReference type="PANTHER" id="PTHR37079:SF4">
    <property type="entry name" value="SERINE_THREONINE-PROTEIN KINASE ATM"/>
    <property type="match status" value="1"/>
</dbReference>
<dbReference type="GO" id="GO:0004674">
    <property type="term" value="F:protein serine/threonine kinase activity"/>
    <property type="evidence" value="ECO:0007669"/>
    <property type="project" value="InterPro"/>
</dbReference>
<accession>A0A7J6WF26</accession>
<reference evidence="3 4" key="1">
    <citation type="submission" date="2020-06" db="EMBL/GenBank/DDBJ databases">
        <title>Transcriptomic and genomic resources for Thalictrum thalictroides and T. hernandezii: Facilitating candidate gene discovery in an emerging model plant lineage.</title>
        <authorList>
            <person name="Arias T."/>
            <person name="Riano-Pachon D.M."/>
            <person name="Di Stilio V.S."/>
        </authorList>
    </citation>
    <scope>NUCLEOTIDE SEQUENCE [LARGE SCALE GENOMIC DNA]</scope>
    <source>
        <strain evidence="4">cv. WT478/WT964</strain>
        <tissue evidence="3">Leaves</tissue>
    </source>
</reference>
<proteinExistence type="predicted"/>
<dbReference type="InterPro" id="IPR036457">
    <property type="entry name" value="PPM-type-like_dom_sf"/>
</dbReference>
<evidence type="ECO:0000259" key="2">
    <source>
        <dbReference type="PROSITE" id="PS51746"/>
    </source>
</evidence>
<keyword evidence="3" id="KW-0808">Transferase</keyword>
<evidence type="ECO:0000313" key="4">
    <source>
        <dbReference type="Proteomes" id="UP000554482"/>
    </source>
</evidence>
<dbReference type="EMBL" id="JABWDY010016541">
    <property type="protein sequence ID" value="KAF5196029.1"/>
    <property type="molecule type" value="Genomic_DNA"/>
</dbReference>
<evidence type="ECO:0000256" key="1">
    <source>
        <dbReference type="SAM" id="MobiDB-lite"/>
    </source>
</evidence>
<evidence type="ECO:0000313" key="3">
    <source>
        <dbReference type="EMBL" id="KAF5196029.1"/>
    </source>
</evidence>
<dbReference type="AlphaFoldDB" id="A0A7J6WF26"/>
<dbReference type="OrthoDB" id="381190at2759"/>
<dbReference type="Pfam" id="PF00481">
    <property type="entry name" value="PP2C"/>
    <property type="match status" value="1"/>
</dbReference>
<dbReference type="InterPro" id="IPR001932">
    <property type="entry name" value="PPM-type_phosphatase-like_dom"/>
</dbReference>
<feature type="region of interest" description="Disordered" evidence="1">
    <location>
        <begin position="421"/>
        <end position="444"/>
    </location>
</feature>
<gene>
    <name evidence="3" type="ORF">FRX31_014384</name>
</gene>
<name>A0A7J6WF26_THATH</name>
<dbReference type="Gene3D" id="3.60.40.10">
    <property type="entry name" value="PPM-type phosphatase domain"/>
    <property type="match status" value="1"/>
</dbReference>
<dbReference type="SMART" id="SM00332">
    <property type="entry name" value="PP2Cc"/>
    <property type="match status" value="1"/>
</dbReference>
<keyword evidence="3" id="KW-0418">Kinase</keyword>
<protein>
    <submittedName>
        <fullName evidence="3">Serine/threonine-protein kinase ATM</fullName>
    </submittedName>
</protein>